<accession>F4PNU7</accession>
<protein>
    <submittedName>
        <fullName evidence="2">Uncharacterized protein</fullName>
    </submittedName>
</protein>
<keyword evidence="3" id="KW-1185">Reference proteome</keyword>
<feature type="region of interest" description="Disordered" evidence="1">
    <location>
        <begin position="284"/>
        <end position="313"/>
    </location>
</feature>
<feature type="region of interest" description="Disordered" evidence="1">
    <location>
        <begin position="1"/>
        <end position="68"/>
    </location>
</feature>
<reference evidence="3" key="1">
    <citation type="journal article" date="2011" name="Genome Res.">
        <title>Phylogeny-wide analysis of social amoeba genomes highlights ancient origins for complex intercellular communication.</title>
        <authorList>
            <person name="Heidel A.J."/>
            <person name="Lawal H.M."/>
            <person name="Felder M."/>
            <person name="Schilde C."/>
            <person name="Helps N.R."/>
            <person name="Tunggal B."/>
            <person name="Rivero F."/>
            <person name="John U."/>
            <person name="Schleicher M."/>
            <person name="Eichinger L."/>
            <person name="Platzer M."/>
            <person name="Noegel A.A."/>
            <person name="Schaap P."/>
            <person name="Gloeckner G."/>
        </authorList>
    </citation>
    <scope>NUCLEOTIDE SEQUENCE [LARGE SCALE GENOMIC DNA]</scope>
    <source>
        <strain evidence="3">SH3</strain>
    </source>
</reference>
<sequence>MNNTTTRSKKTKSTECPSSSNAGTYESSGPSSALSMSEPLSAVSTASHVSSERAAVGQPDVSQSSTESERIIGRCGETWYSNQTYKDHCDSKECISCTKVEPELMKCRNCPVTMTKTDLNKHRKESPNCFLPAAKPADAEKSTTVVVDPPEEIKQLFVSLADLLNSDEVDKEQAYKMLVDPRIKISSVTEASGLISTWSMKQLVALIKTTCGFEQLEKCDSAYRLTCAAIDAICPLLAVKENEFNQLGGPSLIDRLVKSILNLEVHFRLDNLLIRLDKIKNSKQKSPKAARNNKTPKENQISPKEGEKIRNDKKEFIKDKVKKKRKEPEDLLIDALKSMHMESKSKGAYSVWTEECSAERFQIDKALSVLLQIGDKQGPPMCIGCYCPFTKDYKPLNSHVISRWWQDEIQFRNGLVAAKYTSVHDNTYDTITSTVRHTLPMLCKECENSYGNKEGELAKNKSIIKALQVMKIFGQVYVSDDTTIDGQPTNNFPGQVSLPHMTLFQFLVPNFMRLMALELWKKCGDDPSKGKDYWNIFDRIRLEMKDLLKSGDYRSNQQKELFLYVIPNSGDLLVRTKMGLRHAGYWREESLSHWKFYPSSTQSPAFIWYNPGPLVWIASITNIPDLGPFRVLPNRDQIDISLEPTENPIVKRILFDVEIESLQILNRGIRDLSNKQENIEDYWTKINLYRDLKQCKDIFNRSFPLDHPYKECTKVI</sequence>
<gene>
    <name evidence="2" type="ORF">DFA_05282</name>
</gene>
<dbReference type="EMBL" id="GL883008">
    <property type="protein sequence ID" value="EGG23150.1"/>
    <property type="molecule type" value="Genomic_DNA"/>
</dbReference>
<feature type="compositionally biased region" description="Basic and acidic residues" evidence="1">
    <location>
        <begin position="304"/>
        <end position="313"/>
    </location>
</feature>
<proteinExistence type="predicted"/>
<dbReference type="Proteomes" id="UP000007797">
    <property type="component" value="Unassembled WGS sequence"/>
</dbReference>
<evidence type="ECO:0000256" key="1">
    <source>
        <dbReference type="SAM" id="MobiDB-lite"/>
    </source>
</evidence>
<dbReference type="AlphaFoldDB" id="F4PNU7"/>
<evidence type="ECO:0000313" key="3">
    <source>
        <dbReference type="Proteomes" id="UP000007797"/>
    </source>
</evidence>
<evidence type="ECO:0000313" key="2">
    <source>
        <dbReference type="EMBL" id="EGG23150.1"/>
    </source>
</evidence>
<name>F4PNU7_CACFS</name>
<feature type="compositionally biased region" description="Polar residues" evidence="1">
    <location>
        <begin position="15"/>
        <end position="35"/>
    </location>
</feature>
<dbReference type="KEGG" id="dfa:DFA_05282"/>
<organism evidence="2 3">
    <name type="scientific">Cavenderia fasciculata</name>
    <name type="common">Slime mold</name>
    <name type="synonym">Dictyostelium fasciculatum</name>
    <dbReference type="NCBI Taxonomy" id="261658"/>
    <lineage>
        <taxon>Eukaryota</taxon>
        <taxon>Amoebozoa</taxon>
        <taxon>Evosea</taxon>
        <taxon>Eumycetozoa</taxon>
        <taxon>Dictyostelia</taxon>
        <taxon>Acytosteliales</taxon>
        <taxon>Cavenderiaceae</taxon>
        <taxon>Cavenderia</taxon>
    </lineage>
</organism>
<dbReference type="RefSeq" id="XP_004361001.1">
    <property type="nucleotide sequence ID" value="XM_004360944.1"/>
</dbReference>
<dbReference type="GeneID" id="14875446"/>